<feature type="region of interest" description="Disordered" evidence="3">
    <location>
        <begin position="1"/>
        <end position="30"/>
    </location>
</feature>
<evidence type="ECO:0000256" key="2">
    <source>
        <dbReference type="ARBA" id="ARBA00022703"/>
    </source>
</evidence>
<reference evidence="6" key="1">
    <citation type="journal article" date="2010" name="Nature">
        <title>The Amphimedon queenslandica genome and the evolution of animal complexity.</title>
        <authorList>
            <person name="Srivastava M."/>
            <person name="Simakov O."/>
            <person name="Chapman J."/>
            <person name="Fahey B."/>
            <person name="Gauthier M.E."/>
            <person name="Mitros T."/>
            <person name="Richards G.S."/>
            <person name="Conaco C."/>
            <person name="Dacre M."/>
            <person name="Hellsten U."/>
            <person name="Larroux C."/>
            <person name="Putnam N.H."/>
            <person name="Stanke M."/>
            <person name="Adamska M."/>
            <person name="Darling A."/>
            <person name="Degnan S.M."/>
            <person name="Oakley T.H."/>
            <person name="Plachetzki D.C."/>
            <person name="Zhai Y."/>
            <person name="Adamski M."/>
            <person name="Calcino A."/>
            <person name="Cummins S.F."/>
            <person name="Goodstein D.M."/>
            <person name="Harris C."/>
            <person name="Jackson D.J."/>
            <person name="Leys S.P."/>
            <person name="Shu S."/>
            <person name="Woodcroft B.J."/>
            <person name="Vervoort M."/>
            <person name="Kosik K.S."/>
            <person name="Manning G."/>
            <person name="Degnan B.M."/>
            <person name="Rokhsar D.S."/>
        </authorList>
    </citation>
    <scope>NUCLEOTIDE SEQUENCE [LARGE SCALE GENOMIC DNA]</scope>
</reference>
<name>A0A1X7V1Y6_AMPQE</name>
<dbReference type="InterPro" id="IPR026298">
    <property type="entry name" value="Bcl-2_fam"/>
</dbReference>
<dbReference type="Gene3D" id="1.10.437.10">
    <property type="entry name" value="Blc2-like"/>
    <property type="match status" value="1"/>
</dbReference>
<proteinExistence type="inferred from homology"/>
<dbReference type="Pfam" id="PF00452">
    <property type="entry name" value="Bcl-2"/>
    <property type="match status" value="1"/>
</dbReference>
<dbReference type="EnsemblMetazoa" id="XM_003386044.3">
    <property type="protein sequence ID" value="XP_003386092.1"/>
    <property type="gene ID" value="LOC100635395"/>
</dbReference>
<dbReference type="STRING" id="400682.A0A1X7V1Y6"/>
<keyword evidence="6" id="KW-1185">Reference proteome</keyword>
<dbReference type="OrthoDB" id="6021377at2759"/>
<dbReference type="PROSITE" id="PS50062">
    <property type="entry name" value="BCL2_FAMILY"/>
    <property type="match status" value="1"/>
</dbReference>
<dbReference type="SMART" id="SM00337">
    <property type="entry name" value="BCL"/>
    <property type="match status" value="1"/>
</dbReference>
<dbReference type="CDD" id="cd06845">
    <property type="entry name" value="Bcl-2_like"/>
    <property type="match status" value="1"/>
</dbReference>
<dbReference type="InterPro" id="IPR002475">
    <property type="entry name" value="Bcl2-like"/>
</dbReference>
<dbReference type="GO" id="GO:0051400">
    <property type="term" value="F:BH domain binding"/>
    <property type="evidence" value="ECO:0007669"/>
    <property type="project" value="TreeGrafter"/>
</dbReference>
<feature type="domain" description="Bcl-2 Bcl-2 homology region 1-3" evidence="4">
    <location>
        <begin position="82"/>
        <end position="180"/>
    </location>
</feature>
<dbReference type="GO" id="GO:0001836">
    <property type="term" value="P:release of cytochrome c from mitochondria"/>
    <property type="evidence" value="ECO:0007669"/>
    <property type="project" value="TreeGrafter"/>
</dbReference>
<evidence type="ECO:0000256" key="1">
    <source>
        <dbReference type="ARBA" id="ARBA00009458"/>
    </source>
</evidence>
<accession>A0A1X7V1Y6</accession>
<sequence>MEVLSPSVTRQKGVHHHNLAMASTSSSIPSDSRIGRVVKRTVRSLLEKDGYRQEQALSLIDPVGQFGEDELLLVERIVNLVLRLVDDPRQSRRITVADLEQNDWPLQPDNVHSEFKTVATQIFSDDINWGRIVSFLSFSSTYILFSMRRGMPESIVQSVCGWTTSFMERELRSWFQSHSWEEFLSYGESILKARQRNGESERPIWQNLATIGAIGIGAAVLFSLRSSFS</sequence>
<dbReference type="AlphaFoldDB" id="A0A1X7V1Y6"/>
<dbReference type="KEGG" id="aqu:100635395"/>
<dbReference type="GO" id="GO:0005741">
    <property type="term" value="C:mitochondrial outer membrane"/>
    <property type="evidence" value="ECO:0007669"/>
    <property type="project" value="TreeGrafter"/>
</dbReference>
<dbReference type="GO" id="GO:0008630">
    <property type="term" value="P:intrinsic apoptotic signaling pathway in response to DNA damage"/>
    <property type="evidence" value="ECO:0007669"/>
    <property type="project" value="TreeGrafter"/>
</dbReference>
<evidence type="ECO:0000313" key="6">
    <source>
        <dbReference type="Proteomes" id="UP000007879"/>
    </source>
</evidence>
<dbReference type="PANTHER" id="PTHR11256">
    <property type="entry name" value="BCL-2 RELATED"/>
    <property type="match status" value="1"/>
</dbReference>
<dbReference type="SUPFAM" id="SSF56854">
    <property type="entry name" value="Bcl-2 inhibitors of programmed cell death"/>
    <property type="match status" value="1"/>
</dbReference>
<dbReference type="InterPro" id="IPR036834">
    <property type="entry name" value="Bcl-2-like_sf"/>
</dbReference>
<reference evidence="5" key="2">
    <citation type="submission" date="2017-05" db="UniProtKB">
        <authorList>
            <consortium name="EnsemblMetazoa"/>
        </authorList>
    </citation>
    <scope>IDENTIFICATION</scope>
</reference>
<protein>
    <recommendedName>
        <fullName evidence="4">Bcl-2 Bcl-2 homology region 1-3 domain-containing protein</fullName>
    </recommendedName>
</protein>
<dbReference type="InterPro" id="IPR046371">
    <property type="entry name" value="Bcl-2_BH1-3"/>
</dbReference>
<organism evidence="5">
    <name type="scientific">Amphimedon queenslandica</name>
    <name type="common">Sponge</name>
    <dbReference type="NCBI Taxonomy" id="400682"/>
    <lineage>
        <taxon>Eukaryota</taxon>
        <taxon>Metazoa</taxon>
        <taxon>Porifera</taxon>
        <taxon>Demospongiae</taxon>
        <taxon>Heteroscleromorpha</taxon>
        <taxon>Haplosclerida</taxon>
        <taxon>Niphatidae</taxon>
        <taxon>Amphimedon</taxon>
    </lineage>
</organism>
<dbReference type="eggNOG" id="KOG4728">
    <property type="taxonomic scope" value="Eukaryota"/>
</dbReference>
<dbReference type="GO" id="GO:0042981">
    <property type="term" value="P:regulation of apoptotic process"/>
    <property type="evidence" value="ECO:0007669"/>
    <property type="project" value="InterPro"/>
</dbReference>
<dbReference type="EnsemblMetazoa" id="Aqu2.1.33582_001">
    <property type="protein sequence ID" value="Aqu2.1.33582_001"/>
    <property type="gene ID" value="Aqu2.1.33582"/>
</dbReference>
<gene>
    <name evidence="5" type="primary">100635395</name>
</gene>
<dbReference type="GO" id="GO:0097192">
    <property type="term" value="P:extrinsic apoptotic signaling pathway in absence of ligand"/>
    <property type="evidence" value="ECO:0007669"/>
    <property type="project" value="TreeGrafter"/>
</dbReference>
<keyword evidence="2" id="KW-0053">Apoptosis</keyword>
<comment type="similarity">
    <text evidence="1">Belongs to the Bcl-2 family.</text>
</comment>
<evidence type="ECO:0000259" key="4">
    <source>
        <dbReference type="SMART" id="SM00337"/>
    </source>
</evidence>
<evidence type="ECO:0000256" key="3">
    <source>
        <dbReference type="SAM" id="MobiDB-lite"/>
    </source>
</evidence>
<dbReference type="PRINTS" id="PR01862">
    <property type="entry name" value="BCL2FAMILY"/>
</dbReference>
<feature type="compositionally biased region" description="Polar residues" evidence="3">
    <location>
        <begin position="1"/>
        <end position="10"/>
    </location>
</feature>
<evidence type="ECO:0000313" key="5">
    <source>
        <dbReference type="EnsemblMetazoa" id="Aqu2.1.33582_001"/>
    </source>
</evidence>
<dbReference type="InParanoid" id="A0A1X7V1Y6"/>
<dbReference type="Proteomes" id="UP000007879">
    <property type="component" value="Unassembled WGS sequence"/>
</dbReference>